<name>A0A291LBB4_9CAUD</name>
<dbReference type="Proteomes" id="UP000229963">
    <property type="component" value="Segment"/>
</dbReference>
<dbReference type="EMBL" id="MF614100">
    <property type="protein sequence ID" value="ATI16411.1"/>
    <property type="molecule type" value="Genomic_DNA"/>
</dbReference>
<accession>A0A291LBB4</accession>
<dbReference type="RefSeq" id="YP_009792807.1">
    <property type="nucleotide sequence ID" value="NC_047862.1"/>
</dbReference>
<dbReference type="KEGG" id="vg:54983016"/>
<reference evidence="2" key="1">
    <citation type="submission" date="2017-08" db="EMBL/GenBank/DDBJ databases">
        <authorList>
            <person name="Zhao F."/>
            <person name="Pan X."/>
            <person name="Tong Y."/>
        </authorList>
    </citation>
    <scope>NUCLEOTIDE SEQUENCE [LARGE SCALE GENOMIC DNA]</scope>
</reference>
<organism evidence="1 2">
    <name type="scientific">Klebsiella phage vB_KpnS_IME279</name>
    <dbReference type="NCBI Taxonomy" id="2041211"/>
    <lineage>
        <taxon>Viruses</taxon>
        <taxon>Duplodnaviria</taxon>
        <taxon>Heunggongvirae</taxon>
        <taxon>Uroviricota</taxon>
        <taxon>Caudoviricetes</taxon>
        <taxon>Sortsnevirus</taxon>
        <taxon>Sortsnevirus IME279</taxon>
    </lineage>
</organism>
<evidence type="ECO:0000313" key="1">
    <source>
        <dbReference type="EMBL" id="ATI16411.1"/>
    </source>
</evidence>
<evidence type="ECO:0000313" key="2">
    <source>
        <dbReference type="Proteomes" id="UP000229963"/>
    </source>
</evidence>
<sequence>MIIYAPVDALRAHQLTKGRQDVRYYLNALHFKGDEIQTSNGHVALSTRSALTEAPAEGLILNVSTPPTGRAYSTAVIDTEAGIVYWCAQMADKPQDLEGFDFRRQRLAVGTVDVVDARYPDLGRVIDSAKNNSKAVTDVKVMAEYLGLVEKLGKKFGVKMPFVDLHFAGKDMPMRVEFKTPFGPSTMIIMPARP</sequence>
<protein>
    <recommendedName>
        <fullName evidence="3">DNA polymerase III beta subunit</fullName>
    </recommendedName>
</protein>
<dbReference type="GeneID" id="54983016"/>
<proteinExistence type="predicted"/>
<evidence type="ECO:0008006" key="3">
    <source>
        <dbReference type="Google" id="ProtNLM"/>
    </source>
</evidence>
<keyword evidence="2" id="KW-1185">Reference proteome</keyword>